<comment type="catalytic activity">
    <reaction evidence="9">
        <text>N(4)-(alpha-D-Man-(1-&gt;2)-alpha-D-Man-(1-&gt;2)-alpha-D-Man-(1-&gt;3)-[alpha-D-Man-(1-&gt;3)-[alpha-D-Man-(1-&gt;2)-alpha-D-Man-(1-&gt;6)]-alpha-D-Man-(1-&gt;6)]-beta-D-Man-(1-&gt;4)-beta-D-GlcNAc-(1-&gt;4)-beta-D-GlcNAc)-L-asparaginyl-[protein] (N-glucan mannose isomer 8A1,2,3B1,3) + 3 H2O = N(4)-(alpha-D-Man-(1-&gt;3)-[alpha-D-Man-(1-&gt;3)-[alpha-D-Man-(1-&gt;6)]-alpha-D-Man-(1-&gt;6)]-beta-D-Man-(1-&gt;4)-beta-D-GlcNAc-(1-&gt;4)-beta-D-GlcNAc)-L-asparaginyl-[protein] (N-glucan mannose isomer 5A1,2) + 3 beta-D-mannose</text>
        <dbReference type="Rhea" id="RHEA:56028"/>
        <dbReference type="Rhea" id="RHEA-COMP:14358"/>
        <dbReference type="Rhea" id="RHEA-COMP:14367"/>
        <dbReference type="ChEBI" id="CHEBI:15377"/>
        <dbReference type="ChEBI" id="CHEBI:28563"/>
        <dbReference type="ChEBI" id="CHEBI:59087"/>
        <dbReference type="ChEBI" id="CHEBI:60628"/>
        <dbReference type="EC" id="3.2.1.113"/>
    </reaction>
</comment>
<keyword evidence="18" id="KW-1185">Reference proteome</keyword>
<dbReference type="EC" id="3.2.1.-" evidence="14"/>
<evidence type="ECO:0000256" key="13">
    <source>
        <dbReference type="PIRSR" id="PIRSR601382-3"/>
    </source>
</evidence>
<dbReference type="GO" id="GO:0005783">
    <property type="term" value="C:endoplasmic reticulum"/>
    <property type="evidence" value="ECO:0007669"/>
    <property type="project" value="TreeGrafter"/>
</dbReference>
<evidence type="ECO:0000313" key="18">
    <source>
        <dbReference type="Proteomes" id="UP000054549"/>
    </source>
</evidence>
<accession>A0A0C2WWQ0</accession>
<evidence type="ECO:0000256" key="1">
    <source>
        <dbReference type="ARBA" id="ARBA00001913"/>
    </source>
</evidence>
<feature type="active site" description="Proton donor" evidence="11">
    <location>
        <position position="365"/>
    </location>
</feature>
<feature type="region of interest" description="Disordered" evidence="15">
    <location>
        <begin position="519"/>
        <end position="541"/>
    </location>
</feature>
<dbReference type="Gene3D" id="1.50.10.10">
    <property type="match status" value="1"/>
</dbReference>
<feature type="active site" evidence="11">
    <location>
        <position position="407"/>
    </location>
</feature>
<dbReference type="GO" id="GO:0036503">
    <property type="term" value="P:ERAD pathway"/>
    <property type="evidence" value="ECO:0007669"/>
    <property type="project" value="UniProtKB-ARBA"/>
</dbReference>
<evidence type="ECO:0000256" key="11">
    <source>
        <dbReference type="PIRSR" id="PIRSR601382-1"/>
    </source>
</evidence>
<evidence type="ECO:0000256" key="14">
    <source>
        <dbReference type="RuleBase" id="RU361193"/>
    </source>
</evidence>
<keyword evidence="8 14" id="KW-0326">Glycosidase</keyword>
<evidence type="ECO:0000256" key="9">
    <source>
        <dbReference type="ARBA" id="ARBA00047669"/>
    </source>
</evidence>
<dbReference type="Pfam" id="PF01532">
    <property type="entry name" value="Glyco_hydro_47"/>
    <property type="match status" value="1"/>
</dbReference>
<feature type="chain" id="PRO_5002158540" description="alpha-1,2-Mannosidase" evidence="16">
    <location>
        <begin position="22"/>
        <end position="541"/>
    </location>
</feature>
<dbReference type="OrthoDB" id="8118055at2759"/>
<dbReference type="PANTHER" id="PTHR11742">
    <property type="entry name" value="MANNOSYL-OLIGOSACCHARIDE ALPHA-1,2-MANNOSIDASE-RELATED"/>
    <property type="match status" value="1"/>
</dbReference>
<dbReference type="HOGENOM" id="CLU_003818_0_2_1"/>
<feature type="active site" description="Proton donor" evidence="11">
    <location>
        <position position="120"/>
    </location>
</feature>
<keyword evidence="12" id="KW-0479">Metal-binding</keyword>
<organism evidence="17 18">
    <name type="scientific">Amanita muscaria (strain Koide BX008)</name>
    <dbReference type="NCBI Taxonomy" id="946122"/>
    <lineage>
        <taxon>Eukaryota</taxon>
        <taxon>Fungi</taxon>
        <taxon>Dikarya</taxon>
        <taxon>Basidiomycota</taxon>
        <taxon>Agaricomycotina</taxon>
        <taxon>Agaricomycetes</taxon>
        <taxon>Agaricomycetidae</taxon>
        <taxon>Agaricales</taxon>
        <taxon>Pluteineae</taxon>
        <taxon>Amanitaceae</taxon>
        <taxon>Amanita</taxon>
    </lineage>
</organism>
<comment type="cofactor">
    <cofactor evidence="1 12">
        <name>Ca(2+)</name>
        <dbReference type="ChEBI" id="CHEBI:29108"/>
    </cofactor>
</comment>
<evidence type="ECO:0000256" key="4">
    <source>
        <dbReference type="ARBA" id="ARBA00022729"/>
    </source>
</evidence>
<keyword evidence="4 16" id="KW-0732">Signal</keyword>
<evidence type="ECO:0000256" key="8">
    <source>
        <dbReference type="ARBA" id="ARBA00023295"/>
    </source>
</evidence>
<dbReference type="InterPro" id="IPR012341">
    <property type="entry name" value="6hp_glycosidase-like_sf"/>
</dbReference>
<evidence type="ECO:0000256" key="7">
    <source>
        <dbReference type="ARBA" id="ARBA00023180"/>
    </source>
</evidence>
<sequence length="541" mass="59455">MQLRILTAITCMAVCSNIAFAEPVQKPDIRLPATAPNDREAVKQLFRNSYEVYRKYAFGHDEVAPQQQSAIDPLNGWGSSIVDGLGTMVLMGFDDLTAEAIKFIPKIDFSKSNTSVSVFETTIRYVGGLLSAYELTDYKYPVLLQKAQQVADKLVHAWDDGNVIPYGHLNFTTNKPVPLTDGTSKTFTTNIAEAGTLTVEFGTLSKYTKDEKYINLALKSAEHIAKLTPPLPGLAAQCIDPKTGKFKCGYVTWGGGSDSCYEYFAKYTRLFNPDSTLLFDTWVTGVDSSIKTLLKTSTVGNFKYLADYDNKTVIHVGSHLECFHAGNWILGGKMVNNQTIVDIGLELADACWNTYARSKSGIGPEVFAYISDDGDYNGNGSPSPAQLSFYNQNGFYIVAADYVLRPEVLESNFYAFRATGDLKYYKRAQEAVKSYLGNIVLQNGGADGLYDMDQPSSGVIDETESFWFAEVLKYLYLTFDDPNNISLDTHVFNTESHPLKAPSAKEHYGSGNLVTYSEGFSPDEGDGSIPSVSNLASPTAI</sequence>
<keyword evidence="7" id="KW-0325">Glycoprotein</keyword>
<dbReference type="InterPro" id="IPR001382">
    <property type="entry name" value="Glyco_hydro_47"/>
</dbReference>
<evidence type="ECO:0000256" key="5">
    <source>
        <dbReference type="ARBA" id="ARBA00022801"/>
    </source>
</evidence>
<dbReference type="GO" id="GO:0005509">
    <property type="term" value="F:calcium ion binding"/>
    <property type="evidence" value="ECO:0007669"/>
    <property type="project" value="InterPro"/>
</dbReference>
<dbReference type="GO" id="GO:0004571">
    <property type="term" value="F:mannosyl-oligosaccharide 1,2-alpha-mannosidase activity"/>
    <property type="evidence" value="ECO:0007669"/>
    <property type="project" value="UniProtKB-EC"/>
</dbReference>
<evidence type="ECO:0000256" key="3">
    <source>
        <dbReference type="ARBA" id="ARBA00007658"/>
    </source>
</evidence>
<dbReference type="PRINTS" id="PR00747">
    <property type="entry name" value="GLYHDRLASE47"/>
</dbReference>
<evidence type="ECO:0000256" key="6">
    <source>
        <dbReference type="ARBA" id="ARBA00023157"/>
    </source>
</evidence>
<dbReference type="SUPFAM" id="SSF48225">
    <property type="entry name" value="Seven-hairpin glycosidases"/>
    <property type="match status" value="1"/>
</dbReference>
<dbReference type="AlphaFoldDB" id="A0A0C2WWQ0"/>
<dbReference type="InterPro" id="IPR036026">
    <property type="entry name" value="Seven-hairpin_glycosidases"/>
</dbReference>
<evidence type="ECO:0000256" key="16">
    <source>
        <dbReference type="SAM" id="SignalP"/>
    </source>
</evidence>
<dbReference type="InParanoid" id="A0A0C2WWQ0"/>
<name>A0A0C2WWQ0_AMAMK</name>
<comment type="catalytic activity">
    <reaction evidence="10">
        <text>N(4)-(alpha-D-Man-(1-&gt;2)-alpha-D-Man-(1-&gt;2)-alpha-D-Man-(1-&gt;3)-[alpha-D-Man-(1-&gt;2)-alpha-D-Man-(1-&gt;3)-[alpha-D-Man-(1-&gt;2)-alpha-D-Man-(1-&gt;6)]-alpha-D-Man-(1-&gt;6)]-beta-D-Man-(1-&gt;4)-beta-D-GlcNAc-(1-&gt;4)-beta-D-GlcNAc)-L-asparaginyl-[protein] (N-glucan mannose isomer 9A1,2,3B1,2,3) + 4 H2O = N(4)-(alpha-D-Man-(1-&gt;3)-[alpha-D-Man-(1-&gt;3)-[alpha-D-Man-(1-&gt;6)]-alpha-D-Man-(1-&gt;6)]-beta-D-Man-(1-&gt;4)-beta-D-GlcNAc-(1-&gt;4)-beta-D-GlcNAc)-L-asparaginyl-[protein] (N-glucan mannose isomer 5A1,2) + 4 beta-D-mannose</text>
        <dbReference type="Rhea" id="RHEA:56008"/>
        <dbReference type="Rhea" id="RHEA-COMP:14356"/>
        <dbReference type="Rhea" id="RHEA-COMP:14367"/>
        <dbReference type="ChEBI" id="CHEBI:15377"/>
        <dbReference type="ChEBI" id="CHEBI:28563"/>
        <dbReference type="ChEBI" id="CHEBI:59087"/>
        <dbReference type="ChEBI" id="CHEBI:139493"/>
        <dbReference type="EC" id="3.2.1.113"/>
    </reaction>
</comment>
<protein>
    <recommendedName>
        <fullName evidence="14">alpha-1,2-Mannosidase</fullName>
        <ecNumber evidence="14">3.2.1.-</ecNumber>
    </recommendedName>
</protein>
<dbReference type="GO" id="GO:0016020">
    <property type="term" value="C:membrane"/>
    <property type="evidence" value="ECO:0007669"/>
    <property type="project" value="InterPro"/>
</dbReference>
<gene>
    <name evidence="17" type="ORF">M378DRAFT_130351</name>
</gene>
<proteinExistence type="inferred from homology"/>
<reference evidence="17 18" key="1">
    <citation type="submission" date="2014-04" db="EMBL/GenBank/DDBJ databases">
        <title>Evolutionary Origins and Diversification of the Mycorrhizal Mutualists.</title>
        <authorList>
            <consortium name="DOE Joint Genome Institute"/>
            <consortium name="Mycorrhizal Genomics Consortium"/>
            <person name="Kohler A."/>
            <person name="Kuo A."/>
            <person name="Nagy L.G."/>
            <person name="Floudas D."/>
            <person name="Copeland A."/>
            <person name="Barry K.W."/>
            <person name="Cichocki N."/>
            <person name="Veneault-Fourrey C."/>
            <person name="LaButti K."/>
            <person name="Lindquist E.A."/>
            <person name="Lipzen A."/>
            <person name="Lundell T."/>
            <person name="Morin E."/>
            <person name="Murat C."/>
            <person name="Riley R."/>
            <person name="Ohm R."/>
            <person name="Sun H."/>
            <person name="Tunlid A."/>
            <person name="Henrissat B."/>
            <person name="Grigoriev I.V."/>
            <person name="Hibbett D.S."/>
            <person name="Martin F."/>
        </authorList>
    </citation>
    <scope>NUCLEOTIDE SEQUENCE [LARGE SCALE GENOMIC DNA]</scope>
    <source>
        <strain evidence="17 18">Koide BX008</strain>
    </source>
</reference>
<evidence type="ECO:0000256" key="10">
    <source>
        <dbReference type="ARBA" id="ARBA00048605"/>
    </source>
</evidence>
<dbReference type="EMBL" id="KN818293">
    <property type="protein sequence ID" value="KIL60783.1"/>
    <property type="molecule type" value="Genomic_DNA"/>
</dbReference>
<keyword evidence="6 13" id="KW-1015">Disulfide bond</keyword>
<dbReference type="InterPro" id="IPR050749">
    <property type="entry name" value="Glycosyl_Hydrolase_47"/>
</dbReference>
<evidence type="ECO:0000256" key="2">
    <source>
        <dbReference type="ARBA" id="ARBA00004922"/>
    </source>
</evidence>
<feature type="disulfide bond" evidence="13">
    <location>
        <begin position="322"/>
        <end position="351"/>
    </location>
</feature>
<feature type="compositionally biased region" description="Polar residues" evidence="15">
    <location>
        <begin position="530"/>
        <end position="541"/>
    </location>
</feature>
<dbReference type="Proteomes" id="UP000054549">
    <property type="component" value="Unassembled WGS sequence"/>
</dbReference>
<keyword evidence="5 14" id="KW-0378">Hydrolase</keyword>
<comment type="pathway">
    <text evidence="2">Protein modification; protein glycosylation.</text>
</comment>
<dbReference type="PANTHER" id="PTHR11742:SF101">
    <property type="entry name" value="MANNOSYL-OLIGOSACCHARIDE ALPHA-1,2-MANNOSIDASE 1B"/>
    <property type="match status" value="1"/>
</dbReference>
<comment type="similarity">
    <text evidence="3 14">Belongs to the glycosyl hydrolase 47 family.</text>
</comment>
<keyword evidence="12" id="KW-0106">Calcium</keyword>
<feature type="active site" evidence="11">
    <location>
        <position position="258"/>
    </location>
</feature>
<evidence type="ECO:0000256" key="15">
    <source>
        <dbReference type="SAM" id="MobiDB-lite"/>
    </source>
</evidence>
<dbReference type="STRING" id="946122.A0A0C2WWQ0"/>
<dbReference type="GO" id="GO:0005975">
    <property type="term" value="P:carbohydrate metabolic process"/>
    <property type="evidence" value="ECO:0007669"/>
    <property type="project" value="InterPro"/>
</dbReference>
<evidence type="ECO:0000313" key="17">
    <source>
        <dbReference type="EMBL" id="KIL60783.1"/>
    </source>
</evidence>
<feature type="binding site" evidence="12">
    <location>
        <position position="494"/>
    </location>
    <ligand>
        <name>Ca(2+)</name>
        <dbReference type="ChEBI" id="CHEBI:29108"/>
    </ligand>
</feature>
<feature type="signal peptide" evidence="16">
    <location>
        <begin position="1"/>
        <end position="21"/>
    </location>
</feature>
<evidence type="ECO:0000256" key="12">
    <source>
        <dbReference type="PIRSR" id="PIRSR601382-2"/>
    </source>
</evidence>